<name>A0ABP8PSI4_9MICO</name>
<feature type="region of interest" description="Disordered" evidence="1">
    <location>
        <begin position="1"/>
        <end position="66"/>
    </location>
</feature>
<reference evidence="3" key="1">
    <citation type="journal article" date="2019" name="Int. J. Syst. Evol. Microbiol.">
        <title>The Global Catalogue of Microorganisms (GCM) 10K type strain sequencing project: providing services to taxonomists for standard genome sequencing and annotation.</title>
        <authorList>
            <consortium name="The Broad Institute Genomics Platform"/>
            <consortium name="The Broad Institute Genome Sequencing Center for Infectious Disease"/>
            <person name="Wu L."/>
            <person name="Ma J."/>
        </authorList>
    </citation>
    <scope>NUCLEOTIDE SEQUENCE [LARGE SCALE GENOMIC DNA]</scope>
    <source>
        <strain evidence="3">JCM 17839</strain>
    </source>
</reference>
<protein>
    <submittedName>
        <fullName evidence="2">Uncharacterized protein</fullName>
    </submittedName>
</protein>
<evidence type="ECO:0000313" key="2">
    <source>
        <dbReference type="EMBL" id="GAA4492027.1"/>
    </source>
</evidence>
<evidence type="ECO:0000256" key="1">
    <source>
        <dbReference type="SAM" id="MobiDB-lite"/>
    </source>
</evidence>
<proteinExistence type="predicted"/>
<comment type="caution">
    <text evidence="2">The sequence shown here is derived from an EMBL/GenBank/DDBJ whole genome shotgun (WGS) entry which is preliminary data.</text>
</comment>
<accession>A0ABP8PSI4</accession>
<organism evidence="2 3">
    <name type="scientific">Microbacterium panaciterrae</name>
    <dbReference type="NCBI Taxonomy" id="985759"/>
    <lineage>
        <taxon>Bacteria</taxon>
        <taxon>Bacillati</taxon>
        <taxon>Actinomycetota</taxon>
        <taxon>Actinomycetes</taxon>
        <taxon>Micrococcales</taxon>
        <taxon>Microbacteriaceae</taxon>
        <taxon>Microbacterium</taxon>
    </lineage>
</organism>
<dbReference type="EMBL" id="BAABGP010000028">
    <property type="protein sequence ID" value="GAA4492027.1"/>
    <property type="molecule type" value="Genomic_DNA"/>
</dbReference>
<keyword evidence="3" id="KW-1185">Reference proteome</keyword>
<feature type="compositionally biased region" description="Low complexity" evidence="1">
    <location>
        <begin position="40"/>
        <end position="61"/>
    </location>
</feature>
<dbReference type="RefSeq" id="WP_345188976.1">
    <property type="nucleotide sequence ID" value="NZ_BAABGP010000028.1"/>
</dbReference>
<dbReference type="Proteomes" id="UP001500731">
    <property type="component" value="Unassembled WGS sequence"/>
</dbReference>
<gene>
    <name evidence="2" type="ORF">GCM10023171_36930</name>
</gene>
<evidence type="ECO:0000313" key="3">
    <source>
        <dbReference type="Proteomes" id="UP001500731"/>
    </source>
</evidence>
<sequence>MNADMDRPMTLKRTPKPAADDRVDPIDVAPPAATDAPSSEVTAPAAVEAPAAGTAPAAAAPRGKKREITVPLSNRISLEASQVLERAAEEAGSIRAALEQAIFGQWGRP</sequence>